<protein>
    <submittedName>
        <fullName evidence="1">Uncharacterized protein</fullName>
    </submittedName>
</protein>
<evidence type="ECO:0000313" key="1">
    <source>
        <dbReference type="EMBL" id="SFP09209.1"/>
    </source>
</evidence>
<accession>A0A1I5MI69</accession>
<dbReference type="EMBL" id="FOXH01000001">
    <property type="protein sequence ID" value="SFP09209.1"/>
    <property type="molecule type" value="Genomic_DNA"/>
</dbReference>
<proteinExistence type="predicted"/>
<evidence type="ECO:0000313" key="2">
    <source>
        <dbReference type="Proteomes" id="UP000199306"/>
    </source>
</evidence>
<dbReference type="Proteomes" id="UP000199306">
    <property type="component" value="Unassembled WGS sequence"/>
</dbReference>
<sequence>MKIRFFIPAIFLMAFVFMQCRKETTLQEEIVPRSTDRIESVDLYRGIYLDSLKYIVGDVSRENVMLQWCQSNNFTTITCYDLYTLLAYSSGYSKVAAFIKKARTTYGITTITACMASSSAFSGLVGNYNASRTDPLEKFNYSNLELEWWNNASTYKNYLKQLKGIKSWGDSQNPRIPTEEYIGWFKNPKGQDSTQAAGLVENSDRILVHDYQANPSFAYMKDRISWIGKAAKAQGKVMPVVVIFSAEPDYSFNYFMVNSFEQTYNLIAAQFEASSFSGKENVQLVGYQVFCQSDARQCRPSPGNNAILQ</sequence>
<dbReference type="OrthoDB" id="932463at2"/>
<dbReference type="AlphaFoldDB" id="A0A1I5MI69"/>
<gene>
    <name evidence="1" type="ORF">SAMN04515674_101318</name>
</gene>
<keyword evidence="2" id="KW-1185">Reference proteome</keyword>
<dbReference type="RefSeq" id="WP_092011069.1">
    <property type="nucleotide sequence ID" value="NZ_FOXH01000001.1"/>
</dbReference>
<name>A0A1I5MI69_9BACT</name>
<organism evidence="1 2">
    <name type="scientific">Pseudarcicella hirudinis</name>
    <dbReference type="NCBI Taxonomy" id="1079859"/>
    <lineage>
        <taxon>Bacteria</taxon>
        <taxon>Pseudomonadati</taxon>
        <taxon>Bacteroidota</taxon>
        <taxon>Cytophagia</taxon>
        <taxon>Cytophagales</taxon>
        <taxon>Flectobacillaceae</taxon>
        <taxon>Pseudarcicella</taxon>
    </lineage>
</organism>
<reference evidence="1 2" key="1">
    <citation type="submission" date="2016-10" db="EMBL/GenBank/DDBJ databases">
        <authorList>
            <person name="de Groot N.N."/>
        </authorList>
    </citation>
    <scope>NUCLEOTIDE SEQUENCE [LARGE SCALE GENOMIC DNA]</scope>
    <source>
        <strain evidence="2">E92,LMG 26720,CCM 7988</strain>
    </source>
</reference>